<name>A0A5C1YIS3_9MICO</name>
<dbReference type="KEGG" id="ail:FLP10_11410"/>
<organism evidence="2 3">
    <name type="scientific">Agromyces intestinalis</name>
    <dbReference type="NCBI Taxonomy" id="2592652"/>
    <lineage>
        <taxon>Bacteria</taxon>
        <taxon>Bacillati</taxon>
        <taxon>Actinomycetota</taxon>
        <taxon>Actinomycetes</taxon>
        <taxon>Micrococcales</taxon>
        <taxon>Microbacteriaceae</taxon>
        <taxon>Agromyces</taxon>
    </lineage>
</organism>
<dbReference type="Gene3D" id="3.40.50.720">
    <property type="entry name" value="NAD(P)-binding Rossmann-like Domain"/>
    <property type="match status" value="1"/>
</dbReference>
<evidence type="ECO:0000313" key="2">
    <source>
        <dbReference type="EMBL" id="QEO14957.1"/>
    </source>
</evidence>
<evidence type="ECO:0000259" key="1">
    <source>
        <dbReference type="Pfam" id="PF13460"/>
    </source>
</evidence>
<dbReference type="GO" id="GO:0005737">
    <property type="term" value="C:cytoplasm"/>
    <property type="evidence" value="ECO:0007669"/>
    <property type="project" value="TreeGrafter"/>
</dbReference>
<reference evidence="2 3" key="1">
    <citation type="submission" date="2019-09" db="EMBL/GenBank/DDBJ databases">
        <title>Genome sequencing of strain KACC 19306.</title>
        <authorList>
            <person name="Heo J."/>
            <person name="Kim S.-J."/>
            <person name="Kim J.-S."/>
            <person name="Hong S.-B."/>
            <person name="Kwon S.-W."/>
        </authorList>
    </citation>
    <scope>NUCLEOTIDE SEQUENCE [LARGE SCALE GENOMIC DNA]</scope>
    <source>
        <strain evidence="2 3">KACC 19306</strain>
    </source>
</reference>
<protein>
    <submittedName>
        <fullName evidence="2">NAD-dependent epimerase/dehydratase family protein</fullName>
    </submittedName>
</protein>
<dbReference type="EMBL" id="CP043505">
    <property type="protein sequence ID" value="QEO14957.1"/>
    <property type="molecule type" value="Genomic_DNA"/>
</dbReference>
<gene>
    <name evidence="2" type="ORF">FLP10_11410</name>
</gene>
<dbReference type="PANTHER" id="PTHR48079:SF6">
    <property type="entry name" value="NAD(P)-BINDING DOMAIN-CONTAINING PROTEIN-RELATED"/>
    <property type="match status" value="1"/>
</dbReference>
<dbReference type="GO" id="GO:0004029">
    <property type="term" value="F:aldehyde dehydrogenase (NAD+) activity"/>
    <property type="evidence" value="ECO:0007669"/>
    <property type="project" value="TreeGrafter"/>
</dbReference>
<keyword evidence="3" id="KW-1185">Reference proteome</keyword>
<dbReference type="OrthoDB" id="9801785at2"/>
<proteinExistence type="predicted"/>
<dbReference type="Pfam" id="PF13460">
    <property type="entry name" value="NAD_binding_10"/>
    <property type="match status" value="1"/>
</dbReference>
<dbReference type="InterPro" id="IPR016040">
    <property type="entry name" value="NAD(P)-bd_dom"/>
</dbReference>
<dbReference type="Proteomes" id="UP000324678">
    <property type="component" value="Chromosome"/>
</dbReference>
<sequence length="290" mass="29579">MTSLLTGATGYLGSAVLDRLVASGYDVVAVVRSPGSAERVTARGARALVGDLTDVAWLTAALADADGAIHLAAPSDGAAALNEAVVDAAIAAYAGTGRRFVLTSGIWEFGAGDLDDDGPLDPPELVAWRVPIEQRLLASDVDAAIVAPGLVYGHGRGLISLITDAPRTESGALTLVGDGEQHWSWVHVDDLARLYELVLVSPAASSGVASGRIVAVDGAPLTVRALGEAVAGEAGVAGESADASRARLGAVFADALLLDQRASGRKARELGWIPEHPSVLEEVERQAAAA</sequence>
<dbReference type="PANTHER" id="PTHR48079">
    <property type="entry name" value="PROTEIN YEEZ"/>
    <property type="match status" value="1"/>
</dbReference>
<evidence type="ECO:0000313" key="3">
    <source>
        <dbReference type="Proteomes" id="UP000324678"/>
    </source>
</evidence>
<dbReference type="AlphaFoldDB" id="A0A5C1YIS3"/>
<feature type="domain" description="NAD(P)-binding" evidence="1">
    <location>
        <begin position="7"/>
        <end position="162"/>
    </location>
</feature>
<dbReference type="RefSeq" id="WP_149160976.1">
    <property type="nucleotide sequence ID" value="NZ_CP043505.1"/>
</dbReference>
<dbReference type="InterPro" id="IPR051783">
    <property type="entry name" value="NAD(P)-dependent_oxidoreduct"/>
</dbReference>
<accession>A0A5C1YIS3</accession>
<dbReference type="InterPro" id="IPR036291">
    <property type="entry name" value="NAD(P)-bd_dom_sf"/>
</dbReference>
<dbReference type="SUPFAM" id="SSF51735">
    <property type="entry name" value="NAD(P)-binding Rossmann-fold domains"/>
    <property type="match status" value="1"/>
</dbReference>